<dbReference type="GO" id="GO:0005272">
    <property type="term" value="F:sodium channel activity"/>
    <property type="evidence" value="ECO:0007669"/>
    <property type="project" value="UniProtKB-KW"/>
</dbReference>
<evidence type="ECO:0000256" key="2">
    <source>
        <dbReference type="ARBA" id="ARBA00007193"/>
    </source>
</evidence>
<keyword evidence="9 14" id="KW-0472">Membrane</keyword>
<evidence type="ECO:0000256" key="8">
    <source>
        <dbReference type="ARBA" id="ARBA00023065"/>
    </source>
</evidence>
<evidence type="ECO:0000256" key="9">
    <source>
        <dbReference type="ARBA" id="ARBA00023136"/>
    </source>
</evidence>
<evidence type="ECO:0000256" key="7">
    <source>
        <dbReference type="ARBA" id="ARBA00023053"/>
    </source>
</evidence>
<evidence type="ECO:0000256" key="10">
    <source>
        <dbReference type="ARBA" id="ARBA00023201"/>
    </source>
</evidence>
<evidence type="ECO:0000256" key="1">
    <source>
        <dbReference type="ARBA" id="ARBA00004141"/>
    </source>
</evidence>
<comment type="similarity">
    <text evidence="2 12">Belongs to the amiloride-sensitive sodium channel (TC 1.A.6) family.</text>
</comment>
<protein>
    <submittedName>
        <fullName evidence="15">Uncharacterized protein</fullName>
    </submittedName>
</protein>
<dbReference type="AlphaFoldDB" id="A0AAN8ZX08"/>
<sequence>MDNREQGESSGATERGKPLRMQKPQRQQYRRSSSIRTRSVPGKSYSDISIAGVSRVCNKRCGTGQRWVWCIVLIVCTTLMMAQVWDRVTYYLSMPVSVNVRVTRNQTLRVRSPSGLRLD</sequence>
<reference evidence="15 16" key="1">
    <citation type="submission" date="2023-11" db="EMBL/GenBank/DDBJ databases">
        <title>Halocaridina rubra genome assembly.</title>
        <authorList>
            <person name="Smith C."/>
        </authorList>
    </citation>
    <scope>NUCLEOTIDE SEQUENCE [LARGE SCALE GENOMIC DNA]</scope>
    <source>
        <strain evidence="15">EP-1</strain>
        <tissue evidence="15">Whole</tissue>
    </source>
</reference>
<keyword evidence="3 12" id="KW-0813">Transport</keyword>
<dbReference type="InterPro" id="IPR001873">
    <property type="entry name" value="ENaC"/>
</dbReference>
<evidence type="ECO:0000256" key="6">
    <source>
        <dbReference type="ARBA" id="ARBA00022989"/>
    </source>
</evidence>
<gene>
    <name evidence="15" type="ORF">SK128_026545</name>
</gene>
<proteinExistence type="inferred from homology"/>
<dbReference type="GO" id="GO:0016020">
    <property type="term" value="C:membrane"/>
    <property type="evidence" value="ECO:0007669"/>
    <property type="project" value="UniProtKB-SubCell"/>
</dbReference>
<evidence type="ECO:0000256" key="5">
    <source>
        <dbReference type="ARBA" id="ARBA00022692"/>
    </source>
</evidence>
<evidence type="ECO:0000256" key="3">
    <source>
        <dbReference type="ARBA" id="ARBA00022448"/>
    </source>
</evidence>
<name>A0AAN8ZX08_HALRR</name>
<feature type="region of interest" description="Disordered" evidence="13">
    <location>
        <begin position="1"/>
        <end position="45"/>
    </location>
</feature>
<feature type="compositionally biased region" description="Low complexity" evidence="13">
    <location>
        <begin position="22"/>
        <end position="39"/>
    </location>
</feature>
<evidence type="ECO:0000256" key="11">
    <source>
        <dbReference type="ARBA" id="ARBA00023303"/>
    </source>
</evidence>
<keyword evidence="7" id="KW-0915">Sodium</keyword>
<accession>A0AAN8ZX08</accession>
<evidence type="ECO:0000256" key="12">
    <source>
        <dbReference type="RuleBase" id="RU000679"/>
    </source>
</evidence>
<dbReference type="EMBL" id="JAXCGZ010021990">
    <property type="protein sequence ID" value="KAK7040073.1"/>
    <property type="molecule type" value="Genomic_DNA"/>
</dbReference>
<evidence type="ECO:0000313" key="16">
    <source>
        <dbReference type="Proteomes" id="UP001381693"/>
    </source>
</evidence>
<organism evidence="15 16">
    <name type="scientific">Halocaridina rubra</name>
    <name type="common">Hawaiian red shrimp</name>
    <dbReference type="NCBI Taxonomy" id="373956"/>
    <lineage>
        <taxon>Eukaryota</taxon>
        <taxon>Metazoa</taxon>
        <taxon>Ecdysozoa</taxon>
        <taxon>Arthropoda</taxon>
        <taxon>Crustacea</taxon>
        <taxon>Multicrustacea</taxon>
        <taxon>Malacostraca</taxon>
        <taxon>Eumalacostraca</taxon>
        <taxon>Eucarida</taxon>
        <taxon>Decapoda</taxon>
        <taxon>Pleocyemata</taxon>
        <taxon>Caridea</taxon>
        <taxon>Atyoidea</taxon>
        <taxon>Atyidae</taxon>
        <taxon>Halocaridina</taxon>
    </lineage>
</organism>
<evidence type="ECO:0000256" key="4">
    <source>
        <dbReference type="ARBA" id="ARBA00022461"/>
    </source>
</evidence>
<keyword evidence="11 12" id="KW-0407">Ion channel</keyword>
<evidence type="ECO:0000313" key="15">
    <source>
        <dbReference type="EMBL" id="KAK7040073.1"/>
    </source>
</evidence>
<keyword evidence="5 12" id="KW-0812">Transmembrane</keyword>
<keyword evidence="6 14" id="KW-1133">Transmembrane helix</keyword>
<evidence type="ECO:0000256" key="13">
    <source>
        <dbReference type="SAM" id="MobiDB-lite"/>
    </source>
</evidence>
<dbReference type="Proteomes" id="UP001381693">
    <property type="component" value="Unassembled WGS sequence"/>
</dbReference>
<dbReference type="Pfam" id="PF00858">
    <property type="entry name" value="ASC"/>
    <property type="match status" value="1"/>
</dbReference>
<comment type="caution">
    <text evidence="15">The sequence shown here is derived from an EMBL/GenBank/DDBJ whole genome shotgun (WGS) entry which is preliminary data.</text>
</comment>
<keyword evidence="16" id="KW-1185">Reference proteome</keyword>
<keyword evidence="10 12" id="KW-0739">Sodium transport</keyword>
<evidence type="ECO:0000256" key="14">
    <source>
        <dbReference type="SAM" id="Phobius"/>
    </source>
</evidence>
<comment type="subcellular location">
    <subcellularLocation>
        <location evidence="1">Membrane</location>
        <topology evidence="1">Multi-pass membrane protein</topology>
    </subcellularLocation>
</comment>
<feature type="transmembrane region" description="Helical" evidence="14">
    <location>
        <begin position="67"/>
        <end position="85"/>
    </location>
</feature>
<keyword evidence="8 12" id="KW-0406">Ion transport</keyword>
<keyword evidence="4 12" id="KW-0894">Sodium channel</keyword>